<reference evidence="2" key="1">
    <citation type="submission" date="2021-06" db="EMBL/GenBank/DDBJ databases">
        <authorList>
            <person name="Kallberg Y."/>
            <person name="Tangrot J."/>
            <person name="Rosling A."/>
        </authorList>
    </citation>
    <scope>NUCLEOTIDE SEQUENCE</scope>
    <source>
        <strain evidence="2">IN212</strain>
    </source>
</reference>
<organism evidence="2 3">
    <name type="scientific">Racocetra fulgida</name>
    <dbReference type="NCBI Taxonomy" id="60492"/>
    <lineage>
        <taxon>Eukaryota</taxon>
        <taxon>Fungi</taxon>
        <taxon>Fungi incertae sedis</taxon>
        <taxon>Mucoromycota</taxon>
        <taxon>Glomeromycotina</taxon>
        <taxon>Glomeromycetes</taxon>
        <taxon>Diversisporales</taxon>
        <taxon>Gigasporaceae</taxon>
        <taxon>Racocetra</taxon>
    </lineage>
</organism>
<protein>
    <submittedName>
        <fullName evidence="2">19818_t:CDS:1</fullName>
    </submittedName>
</protein>
<name>A0A9N8W3Q1_9GLOM</name>
<feature type="region of interest" description="Disordered" evidence="1">
    <location>
        <begin position="1"/>
        <end position="35"/>
    </location>
</feature>
<proteinExistence type="predicted"/>
<accession>A0A9N8W3Q1</accession>
<evidence type="ECO:0000313" key="3">
    <source>
        <dbReference type="Proteomes" id="UP000789396"/>
    </source>
</evidence>
<dbReference type="AlphaFoldDB" id="A0A9N8W3Q1"/>
<evidence type="ECO:0000256" key="1">
    <source>
        <dbReference type="SAM" id="MobiDB-lite"/>
    </source>
</evidence>
<comment type="caution">
    <text evidence="2">The sequence shown here is derived from an EMBL/GenBank/DDBJ whole genome shotgun (WGS) entry which is preliminary data.</text>
</comment>
<gene>
    <name evidence="2" type="ORF">RFULGI_LOCUS1183</name>
</gene>
<keyword evidence="3" id="KW-1185">Reference proteome</keyword>
<sequence length="49" mass="6038">MLKDLRKITKKHQKTRKKKVQQNAKDPRKFTKKCQKIQESHEKVYQMIL</sequence>
<dbReference type="Proteomes" id="UP000789396">
    <property type="component" value="Unassembled WGS sequence"/>
</dbReference>
<evidence type="ECO:0000313" key="2">
    <source>
        <dbReference type="EMBL" id="CAG8472509.1"/>
    </source>
</evidence>
<feature type="compositionally biased region" description="Basic residues" evidence="1">
    <location>
        <begin position="8"/>
        <end position="20"/>
    </location>
</feature>
<dbReference type="EMBL" id="CAJVPZ010000657">
    <property type="protein sequence ID" value="CAG8472509.1"/>
    <property type="molecule type" value="Genomic_DNA"/>
</dbReference>